<evidence type="ECO:0000259" key="1">
    <source>
        <dbReference type="Pfam" id="PF03781"/>
    </source>
</evidence>
<dbReference type="RefSeq" id="WP_202827986.1">
    <property type="nucleotide sequence ID" value="NZ_JAEUXJ010000013.1"/>
</dbReference>
<dbReference type="InterPro" id="IPR016187">
    <property type="entry name" value="CTDL_fold"/>
</dbReference>
<feature type="domain" description="Sulfatase-modifying factor enzyme-like" evidence="1">
    <location>
        <begin position="41"/>
        <end position="314"/>
    </location>
</feature>
<accession>A0ABS1VBX5</accession>
<dbReference type="Proteomes" id="UP000606490">
    <property type="component" value="Unassembled WGS sequence"/>
</dbReference>
<sequence length="317" mass="34187">MTRPDAMPVKGCCVPQRDTAVTRAPDIRPATAGTAAGDWGVPIPGGPATIGTDAPVFPADGEAPARRVMLRPYRLDAHAVTNGRFAAFVDATGYRTEAERHGWSFVFHAFVPQGLDTPAPEQTPWWRRVDGACWSAPEGPGSSVADRLDHPAIHIAWSDAATFAAWAGGRLPTEAEWEHAARGGKPAAPFPWGTAEPDDTGTLPCNIWQGDFPHCNTGADGFVGTAPVGGFMPNGYGLYQMCGNVWEWCADTFRIRSLSRTAKTRNLTASEGRERVMKGGSYLCHRSYCYRYRIAARVGHPPDTSAGHTGFRVAYDS</sequence>
<dbReference type="InterPro" id="IPR051043">
    <property type="entry name" value="Sulfatase_Mod_Factor_Kinase"/>
</dbReference>
<reference evidence="2 3" key="1">
    <citation type="submission" date="2021-01" db="EMBL/GenBank/DDBJ databases">
        <title>Belnapia mucosa sp. nov. and Belnapia arida sp. nov., isolated from the Tabernas Desert (Almeria, Spain).</title>
        <authorList>
            <person name="Molina-Menor E."/>
            <person name="Vidal-Verdu A."/>
            <person name="Calonge A."/>
            <person name="Satari L."/>
            <person name="Pereto Magraner J."/>
            <person name="Porcar Miralles M."/>
        </authorList>
    </citation>
    <scope>NUCLEOTIDE SEQUENCE [LARGE SCALE GENOMIC DNA]</scope>
    <source>
        <strain evidence="2 3">T6</strain>
    </source>
</reference>
<evidence type="ECO:0000313" key="3">
    <source>
        <dbReference type="Proteomes" id="UP000606490"/>
    </source>
</evidence>
<dbReference type="PANTHER" id="PTHR23150:SF19">
    <property type="entry name" value="FORMYLGLYCINE-GENERATING ENZYME"/>
    <property type="match status" value="1"/>
</dbReference>
<dbReference type="SUPFAM" id="SSF56436">
    <property type="entry name" value="C-type lectin-like"/>
    <property type="match status" value="1"/>
</dbReference>
<dbReference type="Pfam" id="PF03781">
    <property type="entry name" value="FGE-sulfatase"/>
    <property type="match status" value="1"/>
</dbReference>
<evidence type="ECO:0000313" key="2">
    <source>
        <dbReference type="EMBL" id="MBL6458239.1"/>
    </source>
</evidence>
<protein>
    <submittedName>
        <fullName evidence="2">Formylglycine-generating enzyme family protein</fullName>
    </submittedName>
</protein>
<proteinExistence type="predicted"/>
<dbReference type="InterPro" id="IPR005532">
    <property type="entry name" value="SUMF_dom"/>
</dbReference>
<dbReference type="InterPro" id="IPR042095">
    <property type="entry name" value="SUMF_sf"/>
</dbReference>
<dbReference type="Gene3D" id="3.90.1580.10">
    <property type="entry name" value="paralog of FGE (formylglycine-generating enzyme)"/>
    <property type="match status" value="1"/>
</dbReference>
<dbReference type="PANTHER" id="PTHR23150">
    <property type="entry name" value="SULFATASE MODIFYING FACTOR 1, 2"/>
    <property type="match status" value="1"/>
</dbReference>
<organism evidence="2 3">
    <name type="scientific">Belnapia mucosa</name>
    <dbReference type="NCBI Taxonomy" id="2804532"/>
    <lineage>
        <taxon>Bacteria</taxon>
        <taxon>Pseudomonadati</taxon>
        <taxon>Pseudomonadota</taxon>
        <taxon>Alphaproteobacteria</taxon>
        <taxon>Acetobacterales</taxon>
        <taxon>Roseomonadaceae</taxon>
        <taxon>Belnapia</taxon>
    </lineage>
</organism>
<comment type="caution">
    <text evidence="2">The sequence shown here is derived from an EMBL/GenBank/DDBJ whole genome shotgun (WGS) entry which is preliminary data.</text>
</comment>
<gene>
    <name evidence="2" type="ORF">JMJ55_23150</name>
</gene>
<name>A0ABS1VBX5_9PROT</name>
<dbReference type="EMBL" id="JAEUXJ010000013">
    <property type="protein sequence ID" value="MBL6458239.1"/>
    <property type="molecule type" value="Genomic_DNA"/>
</dbReference>
<keyword evidence="3" id="KW-1185">Reference proteome</keyword>